<sequence>MCCLIVTLSERRSSRKEQPVSKVSWVFRPDLESRQISLPEQTVELPADLLDPLAHVVAEVFPQLVAHIPPTPAAELGRLGATAPAPVPLPPAPAGPVLTALRSAGPRLPERLLGALELAIDELPLRAPRGLARGLVDAPPNGPRGGNGSRASAAAAGESEAVQAVAILDEVHPGASDLINSYLRALVEHPAVAPLLAADDPAAAGPLDGHGPLDGRGSDDRPLDGTALGSTANGESANGGSAFGGSLFGPPDELADEPTLAARHGAAHLALAVTVAAAVLRELDPPMIGTGAPGIVGTAVGSVALVLPGRPMPLAYPAALLARRRAEYRLPRQAAGCVTVDGHCFGLVEGELPNPPSFARNGLVEAVSGGVLVRTGMGTGRVRVSLRVLATPPAPPVPADAVRWDEIVDVSWTAANGAAAVAGAGASAAGGTTTTGVGAGAGSAADLGHLTTPPWPGDYRLRVYAHGRDGAGEDETYELVVWSAPAAPETVHRRTDQLGHRLRGEELPPVVTVPETRYRWVRRRSAFREAATFTIVVGASPEDVVRCFDADPGAPCSLSRLRADQRTDPYVLVLPLDGDDRAVLAVEDNGFQGSRHPVLSAVSRHGLAASMFWNINALTRLSLARDGEVLAAFEPGPDAVPDAVVPLLRDVDLAGATDRVAKGLVVVERFTGHPVLSEHLDRIIENDVAYLINQH</sequence>
<gene>
    <name evidence="2" type="ORF">BBK14_11495</name>
</gene>
<evidence type="ECO:0000313" key="3">
    <source>
        <dbReference type="Proteomes" id="UP000179769"/>
    </source>
</evidence>
<feature type="region of interest" description="Disordered" evidence="1">
    <location>
        <begin position="134"/>
        <end position="155"/>
    </location>
</feature>
<proteinExistence type="predicted"/>
<feature type="compositionally biased region" description="Polar residues" evidence="1">
    <location>
        <begin position="228"/>
        <end position="239"/>
    </location>
</feature>
<keyword evidence="3" id="KW-1185">Reference proteome</keyword>
<accession>A0A1S1R955</accession>
<dbReference type="OrthoDB" id="4485313at2"/>
<evidence type="ECO:0000256" key="1">
    <source>
        <dbReference type="SAM" id="MobiDB-lite"/>
    </source>
</evidence>
<name>A0A1S1R955_9ACTN</name>
<protein>
    <submittedName>
        <fullName evidence="2">Uncharacterized protein</fullName>
    </submittedName>
</protein>
<organism evidence="2 3">
    <name type="scientific">Parafrankia soli</name>
    <dbReference type="NCBI Taxonomy" id="2599596"/>
    <lineage>
        <taxon>Bacteria</taxon>
        <taxon>Bacillati</taxon>
        <taxon>Actinomycetota</taxon>
        <taxon>Actinomycetes</taxon>
        <taxon>Frankiales</taxon>
        <taxon>Frankiaceae</taxon>
        <taxon>Parafrankia</taxon>
    </lineage>
</organism>
<feature type="region of interest" description="Disordered" evidence="1">
    <location>
        <begin position="203"/>
        <end position="256"/>
    </location>
</feature>
<feature type="compositionally biased region" description="Basic and acidic residues" evidence="1">
    <location>
        <begin position="211"/>
        <end position="223"/>
    </location>
</feature>
<dbReference type="InterPro" id="IPR045592">
    <property type="entry name" value="DUF6461"/>
</dbReference>
<dbReference type="AlphaFoldDB" id="A0A1S1R955"/>
<dbReference type="EMBL" id="MAXA01000047">
    <property type="protein sequence ID" value="OHV42269.1"/>
    <property type="molecule type" value="Genomic_DNA"/>
</dbReference>
<evidence type="ECO:0000313" key="2">
    <source>
        <dbReference type="EMBL" id="OHV42269.1"/>
    </source>
</evidence>
<dbReference type="Proteomes" id="UP000179769">
    <property type="component" value="Unassembled WGS sequence"/>
</dbReference>
<reference evidence="3" key="1">
    <citation type="submission" date="2016-07" db="EMBL/GenBank/DDBJ databases">
        <title>Frankia sp. NRRL B-16219 Genome sequencing.</title>
        <authorList>
            <person name="Ghodhbane-Gtari F."/>
            <person name="Swanson E."/>
            <person name="Gueddou A."/>
            <person name="Louati M."/>
            <person name="Nouioui I."/>
            <person name="Hezbri K."/>
            <person name="Abebe-Akele F."/>
            <person name="Simpson S."/>
            <person name="Morris K."/>
            <person name="Thomas K."/>
            <person name="Gtari M."/>
            <person name="Tisa L.S."/>
        </authorList>
    </citation>
    <scope>NUCLEOTIDE SEQUENCE [LARGE SCALE GENOMIC DNA]</scope>
    <source>
        <strain evidence="3">NRRL B-16219</strain>
    </source>
</reference>
<comment type="caution">
    <text evidence="2">The sequence shown here is derived from an EMBL/GenBank/DDBJ whole genome shotgun (WGS) entry which is preliminary data.</text>
</comment>
<dbReference type="Pfam" id="PF20062">
    <property type="entry name" value="DUF6461"/>
    <property type="match status" value="1"/>
</dbReference>